<keyword evidence="2" id="KW-1185">Reference proteome</keyword>
<gene>
    <name evidence="1" type="ORF">SAMN02927903_03047</name>
</gene>
<accession>A0A1G5K296</accession>
<dbReference type="RefSeq" id="WP_091146312.1">
    <property type="nucleotide sequence ID" value="NZ_FMVF01000019.1"/>
</dbReference>
<name>A0A1G5K296_9FLAO</name>
<dbReference type="Proteomes" id="UP000199354">
    <property type="component" value="Unassembled WGS sequence"/>
</dbReference>
<organism evidence="1 2">
    <name type="scientific">Flavobacterium caeni</name>
    <dbReference type="NCBI Taxonomy" id="490189"/>
    <lineage>
        <taxon>Bacteria</taxon>
        <taxon>Pseudomonadati</taxon>
        <taxon>Bacteroidota</taxon>
        <taxon>Flavobacteriia</taxon>
        <taxon>Flavobacteriales</taxon>
        <taxon>Flavobacteriaceae</taxon>
        <taxon>Flavobacterium</taxon>
    </lineage>
</organism>
<sequence length="139" mass="15475">MDTVSSKQFSWNETSILIGGRIIEGVVDIEYTAKQETKPLNGRGNKPHRILKGNKTFTGKKTIWQSEFEAMVEAAPNKDALDLEFDIVWAHTPADGVGKAVVEVLKGCVISEYKKSMKQGDTNMLVELPFDFCDVKPQV</sequence>
<reference evidence="1 2" key="1">
    <citation type="submission" date="2016-10" db="EMBL/GenBank/DDBJ databases">
        <authorList>
            <person name="de Groot N.N."/>
        </authorList>
    </citation>
    <scope>NUCLEOTIDE SEQUENCE [LARGE SCALE GENOMIC DNA]</scope>
    <source>
        <strain evidence="1 2">CGMCC 1.7031</strain>
    </source>
</reference>
<evidence type="ECO:0000313" key="2">
    <source>
        <dbReference type="Proteomes" id="UP000199354"/>
    </source>
</evidence>
<dbReference type="EMBL" id="FMVF01000019">
    <property type="protein sequence ID" value="SCY94707.1"/>
    <property type="molecule type" value="Genomic_DNA"/>
</dbReference>
<dbReference type="AlphaFoldDB" id="A0A1G5K296"/>
<evidence type="ECO:0000313" key="1">
    <source>
        <dbReference type="EMBL" id="SCY94707.1"/>
    </source>
</evidence>
<protein>
    <submittedName>
        <fullName evidence="1">Uncharacterized protein</fullName>
    </submittedName>
</protein>
<dbReference type="OrthoDB" id="798290at2"/>
<proteinExistence type="predicted"/>
<dbReference type="STRING" id="490189.SAMN02927903_03047"/>